<reference evidence="2" key="1">
    <citation type="submission" date="2009-11" db="EMBL/GenBank/DDBJ databases">
        <authorList>
            <consortium name="US DOE Joint Genome Institute (JGI-PGF)"/>
            <person name="Ottilar R."/>
            <person name="Schmutz J."/>
            <person name="Salamov A."/>
            <person name="Cheng J.F."/>
            <person name="Lucas S."/>
            <person name="Pitluck S."/>
            <person name="Gundlach H."/>
            <person name="Guo Y."/>
            <person name="Haberer G."/>
            <person name="Nasrallah J."/>
            <person name="Mayer K.F.X."/>
            <person name="van de Peer Y."/>
            <person name="Weigel D."/>
            <person name="Grigoriev I.V."/>
        </authorList>
    </citation>
    <scope>NUCLEOTIDE SEQUENCE</scope>
    <source>
        <strain evidence="2">Nigerian</strain>
    </source>
</reference>
<dbReference type="EMBL" id="KV460483">
    <property type="protein sequence ID" value="OCA17631.1"/>
    <property type="molecule type" value="Genomic_DNA"/>
</dbReference>
<gene>
    <name evidence="2" type="ORF">XENTR_v900269322mg</name>
</gene>
<organism evidence="2">
    <name type="scientific">Xenopus tropicalis</name>
    <name type="common">Western clawed frog</name>
    <name type="synonym">Silurana tropicalis</name>
    <dbReference type="NCBI Taxonomy" id="8364"/>
    <lineage>
        <taxon>Eukaryota</taxon>
        <taxon>Metazoa</taxon>
        <taxon>Chordata</taxon>
        <taxon>Craniata</taxon>
        <taxon>Vertebrata</taxon>
        <taxon>Euteleostomi</taxon>
        <taxon>Amphibia</taxon>
        <taxon>Batrachia</taxon>
        <taxon>Anura</taxon>
        <taxon>Pipoidea</taxon>
        <taxon>Pipidae</taxon>
        <taxon>Xenopodinae</taxon>
        <taxon>Xenopus</taxon>
        <taxon>Silurana</taxon>
    </lineage>
</organism>
<feature type="region of interest" description="Disordered" evidence="1">
    <location>
        <begin position="1"/>
        <end position="35"/>
    </location>
</feature>
<evidence type="ECO:0000313" key="2">
    <source>
        <dbReference type="EMBL" id="OCA17631.1"/>
    </source>
</evidence>
<dbReference type="AlphaFoldDB" id="A0A1B8Y433"/>
<feature type="non-terminal residue" evidence="2">
    <location>
        <position position="1"/>
    </location>
</feature>
<reference evidence="2" key="3">
    <citation type="submission" date="2016-05" db="EMBL/GenBank/DDBJ databases">
        <title>WGS assembly of Xenopus tropicalis.</title>
        <authorList>
            <person name="Sessions A."/>
            <person name="Jenkins J."/>
            <person name="Mitros T."/>
            <person name="Lyons J.T."/>
            <person name="Dichmann D.S."/>
            <person name="Robert J."/>
            <person name="Harland R.M."/>
            <person name="Rokhsar D.S."/>
        </authorList>
    </citation>
    <scope>NUCLEOTIDE SEQUENCE</scope>
    <source>
        <strain evidence="2">Nigerian</strain>
    </source>
</reference>
<name>A0A1B8Y433_XENTR</name>
<accession>A0A1B8Y433</accession>
<protein>
    <submittedName>
        <fullName evidence="2">Uncharacterized protein</fullName>
    </submittedName>
</protein>
<reference evidence="2" key="2">
    <citation type="journal article" date="2010" name="Science">
        <title>The genome of the Western clawed frog Xenopus tropicalis.</title>
        <authorList>
            <person name="Hellsten U."/>
            <person name="Harland R.M."/>
            <person name="Gilchrist M.J."/>
            <person name="Hendrix D."/>
            <person name="Jurka J."/>
            <person name="Kapitonov V."/>
            <person name="Ovcharenko I."/>
            <person name="Putnam N.H."/>
            <person name="Shu S."/>
            <person name="Taher L."/>
            <person name="Blitz I.L."/>
            <person name="Blumberg B."/>
            <person name="Dichmann D.S."/>
            <person name="Dubchak I."/>
            <person name="Amaya E."/>
            <person name="Detter J.C."/>
            <person name="Fletcher R."/>
            <person name="Gerhard D.S."/>
            <person name="Goodstein D."/>
            <person name="Graves T."/>
            <person name="Grigoriev I.V."/>
            <person name="Grimwood J."/>
            <person name="Kawashima T."/>
            <person name="Lindquist E."/>
            <person name="Lucas S.M."/>
            <person name="Mead P.E."/>
            <person name="Mitros T."/>
            <person name="Ogino H."/>
            <person name="Ohta Y."/>
            <person name="Poliakov A.V."/>
            <person name="Pollet N."/>
            <person name="Robert J."/>
            <person name="Salamov A."/>
            <person name="Sater A.K."/>
            <person name="Schmutz J."/>
            <person name="Terry A."/>
            <person name="Vize P.D."/>
            <person name="Warren W.C."/>
            <person name="Wells D."/>
            <person name="Wills A."/>
            <person name="Wilson R.K."/>
            <person name="Zimmerman L.B."/>
            <person name="Zorn A.M."/>
            <person name="Grainger R."/>
            <person name="Grammer T."/>
            <person name="Khokha M.K."/>
            <person name="Richardson P.M."/>
            <person name="Rokhsar D.S."/>
        </authorList>
    </citation>
    <scope>NUCLEOTIDE SEQUENCE [LARGE SCALE GENOMIC DNA]</scope>
    <source>
        <strain evidence="2">Nigerian</strain>
    </source>
</reference>
<proteinExistence type="predicted"/>
<evidence type="ECO:0000256" key="1">
    <source>
        <dbReference type="SAM" id="MobiDB-lite"/>
    </source>
</evidence>
<sequence length="66" mass="6876">LPTPCHRHVPLPLNSHGKFARPVLTEGNRTPPPPQSYVIPCGAAVNGNNNPPDLCMGGIPGLNAVC</sequence>